<name>A0A5C4WCL8_9ACTN</name>
<accession>A0A5C4WCL8</accession>
<dbReference type="PANTHER" id="PTHR12526">
    <property type="entry name" value="GLYCOSYLTRANSFERASE"/>
    <property type="match status" value="1"/>
</dbReference>
<evidence type="ECO:0000259" key="3">
    <source>
        <dbReference type="Pfam" id="PF00534"/>
    </source>
</evidence>
<evidence type="ECO:0000256" key="2">
    <source>
        <dbReference type="ARBA" id="ARBA00022679"/>
    </source>
</evidence>
<keyword evidence="1" id="KW-0328">Glycosyltransferase</keyword>
<protein>
    <submittedName>
        <fullName evidence="5">Glycosyltransferase family 4 protein</fullName>
    </submittedName>
</protein>
<gene>
    <name evidence="5" type="ORF">FHP29_03510</name>
</gene>
<dbReference type="CDD" id="cd03801">
    <property type="entry name" value="GT4_PimA-like"/>
    <property type="match status" value="1"/>
</dbReference>
<dbReference type="AlphaFoldDB" id="A0A5C4WCL8"/>
<dbReference type="PANTHER" id="PTHR12526:SF510">
    <property type="entry name" value="D-INOSITOL 3-PHOSPHATE GLYCOSYLTRANSFERASE"/>
    <property type="match status" value="1"/>
</dbReference>
<dbReference type="OrthoDB" id="9765330at2"/>
<dbReference type="RefSeq" id="WP_139621485.1">
    <property type="nucleotide sequence ID" value="NZ_VDMP01000016.1"/>
</dbReference>
<dbReference type="InterPro" id="IPR001296">
    <property type="entry name" value="Glyco_trans_1"/>
</dbReference>
<dbReference type="EMBL" id="VDMP01000016">
    <property type="protein sequence ID" value="TNM46020.1"/>
    <property type="molecule type" value="Genomic_DNA"/>
</dbReference>
<comment type="caution">
    <text evidence="5">The sequence shown here is derived from an EMBL/GenBank/DDBJ whole genome shotgun (WGS) entry which is preliminary data.</text>
</comment>
<evidence type="ECO:0000256" key="1">
    <source>
        <dbReference type="ARBA" id="ARBA00022676"/>
    </source>
</evidence>
<evidence type="ECO:0000313" key="6">
    <source>
        <dbReference type="Proteomes" id="UP000313231"/>
    </source>
</evidence>
<reference evidence="5 6" key="1">
    <citation type="journal article" date="2016" name="Int. J. Syst. Evol. Microbiol.">
        <title>Nocardioides albidus sp. nov., an actinobacterium isolated from garden soil.</title>
        <authorList>
            <person name="Singh H."/>
            <person name="Du J."/>
            <person name="Trinh H."/>
            <person name="Won K."/>
            <person name="Yang J.E."/>
            <person name="Yin C."/>
            <person name="Kook M."/>
            <person name="Yi T.H."/>
        </authorList>
    </citation>
    <scope>NUCLEOTIDE SEQUENCE [LARGE SCALE GENOMIC DNA]</scope>
    <source>
        <strain evidence="5 6">CCTCC AB 2015297</strain>
    </source>
</reference>
<dbReference type="Gene3D" id="3.40.50.2000">
    <property type="entry name" value="Glycogen Phosphorylase B"/>
    <property type="match status" value="2"/>
</dbReference>
<dbReference type="InterPro" id="IPR028098">
    <property type="entry name" value="Glyco_trans_4-like_N"/>
</dbReference>
<evidence type="ECO:0000313" key="5">
    <source>
        <dbReference type="EMBL" id="TNM46020.1"/>
    </source>
</evidence>
<dbReference type="SUPFAM" id="SSF53756">
    <property type="entry name" value="UDP-Glycosyltransferase/glycogen phosphorylase"/>
    <property type="match status" value="1"/>
</dbReference>
<proteinExistence type="predicted"/>
<sequence length="341" mass="35309">MTLHLLVPEGIDDAGRPSGGNVYDRRLGAGLAGLGWDIREHLVGVAGPAPVLSALPDRAVVLVDGLVASTTDALVAETRRLRIAVLLHMPGSGPAEPAVLRAADAVVTTSDWARRQVLAHGVPADRVHVATPGVDPGPTVAGTPAGTELLCVGPVTPDKGYDDLVGALAEVRDLAWGCRCAGALDLAPAYVDDLRRRIDRLGLADRVRLTGPLPTARLDALRSGSDLVVAPSRRESYGMALAEGLSRGLPAIATDVGGHPEALGTAPDGTRPGTLVPSGDAAALGRALRTWLEDPGLRQRWRLAAIGRRSRLGSWAATAARVADVLNRIAPDAVLPVRAAP</sequence>
<evidence type="ECO:0000259" key="4">
    <source>
        <dbReference type="Pfam" id="PF13439"/>
    </source>
</evidence>
<dbReference type="GO" id="GO:0016757">
    <property type="term" value="F:glycosyltransferase activity"/>
    <property type="evidence" value="ECO:0007669"/>
    <property type="project" value="UniProtKB-KW"/>
</dbReference>
<dbReference type="Pfam" id="PF13439">
    <property type="entry name" value="Glyco_transf_4"/>
    <property type="match status" value="1"/>
</dbReference>
<organism evidence="5 6">
    <name type="scientific">Nocardioides albidus</name>
    <dbReference type="NCBI Taxonomy" id="1517589"/>
    <lineage>
        <taxon>Bacteria</taxon>
        <taxon>Bacillati</taxon>
        <taxon>Actinomycetota</taxon>
        <taxon>Actinomycetes</taxon>
        <taxon>Propionibacteriales</taxon>
        <taxon>Nocardioidaceae</taxon>
        <taxon>Nocardioides</taxon>
    </lineage>
</organism>
<keyword evidence="6" id="KW-1185">Reference proteome</keyword>
<dbReference type="Pfam" id="PF00534">
    <property type="entry name" value="Glycos_transf_1"/>
    <property type="match status" value="1"/>
</dbReference>
<dbReference type="Proteomes" id="UP000313231">
    <property type="component" value="Unassembled WGS sequence"/>
</dbReference>
<feature type="domain" description="Glycosyltransferase subfamily 4-like N-terminal" evidence="4">
    <location>
        <begin position="95"/>
        <end position="136"/>
    </location>
</feature>
<keyword evidence="2 5" id="KW-0808">Transferase</keyword>
<feature type="domain" description="Glycosyl transferase family 1" evidence="3">
    <location>
        <begin position="149"/>
        <end position="305"/>
    </location>
</feature>